<protein>
    <submittedName>
        <fullName evidence="1">Uncharacterized protein</fullName>
    </submittedName>
</protein>
<evidence type="ECO:0000313" key="1">
    <source>
        <dbReference type="EMBL" id="MCK9687373.1"/>
    </source>
</evidence>
<name>A0A9X1YMA3_9BURK</name>
<organism evidence="1 2">
    <name type="scientific">Scleromatobacter humisilvae</name>
    <dbReference type="NCBI Taxonomy" id="2897159"/>
    <lineage>
        <taxon>Bacteria</taxon>
        <taxon>Pseudomonadati</taxon>
        <taxon>Pseudomonadota</taxon>
        <taxon>Betaproteobacteria</taxon>
        <taxon>Burkholderiales</taxon>
        <taxon>Sphaerotilaceae</taxon>
        <taxon>Scleromatobacter</taxon>
    </lineage>
</organism>
<evidence type="ECO:0000313" key="2">
    <source>
        <dbReference type="Proteomes" id="UP001139353"/>
    </source>
</evidence>
<dbReference type="EMBL" id="JAJLJH010000004">
    <property type="protein sequence ID" value="MCK9687373.1"/>
    <property type="molecule type" value="Genomic_DNA"/>
</dbReference>
<dbReference type="Proteomes" id="UP001139353">
    <property type="component" value="Unassembled WGS sequence"/>
</dbReference>
<gene>
    <name evidence="1" type="ORF">LPC04_16840</name>
</gene>
<dbReference type="AlphaFoldDB" id="A0A9X1YMA3"/>
<keyword evidence="2" id="KW-1185">Reference proteome</keyword>
<sequence>MTAVQIQDIDPLAPGLSATDRAMLMDLIKAREAYCLQGRGREYHALGKALMVVWHYMQHEGGRPDLPRTDFGSLDVTLPIDDTREAANRAHALSWNFSATRLQATPTSSN</sequence>
<dbReference type="RefSeq" id="WP_275683410.1">
    <property type="nucleotide sequence ID" value="NZ_JAJLJH010000004.1"/>
</dbReference>
<comment type="caution">
    <text evidence="1">The sequence shown here is derived from an EMBL/GenBank/DDBJ whole genome shotgun (WGS) entry which is preliminary data.</text>
</comment>
<accession>A0A9X1YMA3</accession>
<reference evidence="1" key="1">
    <citation type="submission" date="2021-11" db="EMBL/GenBank/DDBJ databases">
        <title>BS-T2-15 a new species belonging to the Comamonadaceae family isolated from the soil of a French oak forest.</title>
        <authorList>
            <person name="Mieszkin S."/>
            <person name="Alain K."/>
        </authorList>
    </citation>
    <scope>NUCLEOTIDE SEQUENCE</scope>
    <source>
        <strain evidence="1">BS-T2-15</strain>
    </source>
</reference>
<proteinExistence type="predicted"/>